<dbReference type="Pfam" id="PF04290">
    <property type="entry name" value="DctQ"/>
    <property type="match status" value="1"/>
</dbReference>
<sequence>MKFIIKIIYDVLLDKVVKVLGITLVLVILLQIGGRYLLTLPFSWTEELARFLFIWFAFLGSVITLRSKMHLGIEFFYQKLKPKSKRSVDIFIQLVILFFGVLIAKYGFQLVELGEISKSPVLRWPMSYFYLSIPITGILFAIYSFYSLLTLFKTPAESSKVEG</sequence>
<comment type="subcellular location">
    <subcellularLocation>
        <location evidence="1">Cell inner membrane</location>
        <topology evidence="1">Multi-pass membrane protein</topology>
    </subcellularLocation>
</comment>
<dbReference type="PANTHER" id="PTHR35011">
    <property type="entry name" value="2,3-DIKETO-L-GULONATE TRAP TRANSPORTER SMALL PERMEASE PROTEIN YIAM"/>
    <property type="match status" value="1"/>
</dbReference>
<dbReference type="PANTHER" id="PTHR35011:SF2">
    <property type="entry name" value="2,3-DIKETO-L-GULONATE TRAP TRANSPORTER SMALL PERMEASE PROTEIN YIAM"/>
    <property type="match status" value="1"/>
</dbReference>
<evidence type="ECO:0000259" key="10">
    <source>
        <dbReference type="Pfam" id="PF04290"/>
    </source>
</evidence>
<feature type="domain" description="Tripartite ATP-independent periplasmic transporters DctQ component" evidence="10">
    <location>
        <begin position="24"/>
        <end position="153"/>
    </location>
</feature>
<reference evidence="11 12" key="1">
    <citation type="submission" date="2024-09" db="EMBL/GenBank/DDBJ databases">
        <authorList>
            <person name="Sun Q."/>
            <person name="Mori K."/>
        </authorList>
    </citation>
    <scope>NUCLEOTIDE SEQUENCE [LARGE SCALE GENOMIC DNA]</scope>
    <source>
        <strain evidence="11 12">NCAIM B.02610</strain>
    </source>
</reference>
<organism evidence="11 12">
    <name type="scientific">Halalkalibacter kiskunsagensis</name>
    <dbReference type="NCBI Taxonomy" id="1548599"/>
    <lineage>
        <taxon>Bacteria</taxon>
        <taxon>Bacillati</taxon>
        <taxon>Bacillota</taxon>
        <taxon>Bacilli</taxon>
        <taxon>Bacillales</taxon>
        <taxon>Bacillaceae</taxon>
        <taxon>Halalkalibacter</taxon>
    </lineage>
</organism>
<feature type="transmembrane region" description="Helical" evidence="9">
    <location>
        <begin position="88"/>
        <end position="108"/>
    </location>
</feature>
<evidence type="ECO:0000256" key="3">
    <source>
        <dbReference type="ARBA" id="ARBA00022475"/>
    </source>
</evidence>
<keyword evidence="3" id="KW-1003">Cell membrane</keyword>
<evidence type="ECO:0000256" key="4">
    <source>
        <dbReference type="ARBA" id="ARBA00022519"/>
    </source>
</evidence>
<proteinExistence type="inferred from homology"/>
<comment type="similarity">
    <text evidence="8">Belongs to the TRAP transporter small permease family.</text>
</comment>
<keyword evidence="2" id="KW-0813">Transport</keyword>
<evidence type="ECO:0000256" key="1">
    <source>
        <dbReference type="ARBA" id="ARBA00004429"/>
    </source>
</evidence>
<dbReference type="InterPro" id="IPR007387">
    <property type="entry name" value="TRAP_DctQ"/>
</dbReference>
<evidence type="ECO:0000256" key="6">
    <source>
        <dbReference type="ARBA" id="ARBA00022989"/>
    </source>
</evidence>
<feature type="transmembrane region" description="Helical" evidence="9">
    <location>
        <begin position="48"/>
        <end position="67"/>
    </location>
</feature>
<evidence type="ECO:0000256" key="5">
    <source>
        <dbReference type="ARBA" id="ARBA00022692"/>
    </source>
</evidence>
<evidence type="ECO:0000256" key="7">
    <source>
        <dbReference type="ARBA" id="ARBA00023136"/>
    </source>
</evidence>
<dbReference type="Proteomes" id="UP001589838">
    <property type="component" value="Unassembled WGS sequence"/>
</dbReference>
<dbReference type="InterPro" id="IPR055348">
    <property type="entry name" value="DctQ"/>
</dbReference>
<gene>
    <name evidence="11" type="ORF">ACFFHM_12680</name>
</gene>
<feature type="transmembrane region" description="Helical" evidence="9">
    <location>
        <begin position="128"/>
        <end position="152"/>
    </location>
</feature>
<evidence type="ECO:0000313" key="12">
    <source>
        <dbReference type="Proteomes" id="UP001589838"/>
    </source>
</evidence>
<dbReference type="RefSeq" id="WP_335962384.1">
    <property type="nucleotide sequence ID" value="NZ_JAXBLX010000028.1"/>
</dbReference>
<dbReference type="EMBL" id="JBHLUX010000031">
    <property type="protein sequence ID" value="MFC0471319.1"/>
    <property type="molecule type" value="Genomic_DNA"/>
</dbReference>
<keyword evidence="7 9" id="KW-0472">Membrane</keyword>
<evidence type="ECO:0000256" key="2">
    <source>
        <dbReference type="ARBA" id="ARBA00022448"/>
    </source>
</evidence>
<keyword evidence="5 9" id="KW-0812">Transmembrane</keyword>
<comment type="caution">
    <text evidence="11">The sequence shown here is derived from an EMBL/GenBank/DDBJ whole genome shotgun (WGS) entry which is preliminary data.</text>
</comment>
<evidence type="ECO:0000256" key="8">
    <source>
        <dbReference type="ARBA" id="ARBA00038436"/>
    </source>
</evidence>
<keyword evidence="4" id="KW-0997">Cell inner membrane</keyword>
<evidence type="ECO:0000313" key="11">
    <source>
        <dbReference type="EMBL" id="MFC0471319.1"/>
    </source>
</evidence>
<accession>A0ABV6KDC7</accession>
<name>A0ABV6KDC7_9BACI</name>
<feature type="transmembrane region" description="Helical" evidence="9">
    <location>
        <begin position="12"/>
        <end position="33"/>
    </location>
</feature>
<keyword evidence="12" id="KW-1185">Reference proteome</keyword>
<keyword evidence="6 9" id="KW-1133">Transmembrane helix</keyword>
<protein>
    <submittedName>
        <fullName evidence="11">TRAP transporter small permease</fullName>
    </submittedName>
</protein>
<evidence type="ECO:0000256" key="9">
    <source>
        <dbReference type="SAM" id="Phobius"/>
    </source>
</evidence>